<keyword evidence="4" id="KW-1185">Reference proteome</keyword>
<name>A0ABD3PUD1_9STRA</name>
<proteinExistence type="predicted"/>
<sequence>MARSKNHHKTNTGHQASVQNHRSCHCCSDKKTPDQCHHLTPAFLGHRCPQDVHNAIKFHSRTLSDEVCQFLLSKPPNLRVMIKFWSRPKQIALTSGACADTICGCSWMLALHYLFLGKFDDARAFMLNGGFIHQCAQKPIEDILVLCQRGSVPLCDSVVSKELPYYQNAFASSHTREHMEKYLMKVLPPDFVRRMSFAAHSGHQSESGLSTWINDYVSVIGNDWGSSHRSKRVLKGLDNSCIQITMHHTETERSTEMSIRASHALKELFIKYSEEQRVSLRSLRFSFAGKTLFLSSASNKTPLQLGIRNHDVILVSLAASSSLSQDDQEPTNPTRKDDVLSKKVNKKRKCKGVKSRPSSIATISDSAQSHKVKHSQALSELFEEVEPKFRAIRQRLNTLALERTVPKSKSSKMTPTPRVQPVFNANMSGVGGKAGRSSYVIQVGEVDNLYKSSKKSTRPGPKFQMIDLHGHTQLEALNKLNECLPQWEKYAMEGSYPFVALVIIICGGGNQILSETVSKWIKQNNVSNAPKNVFALAA</sequence>
<dbReference type="Proteomes" id="UP001516023">
    <property type="component" value="Unassembled WGS sequence"/>
</dbReference>
<comment type="caution">
    <text evidence="3">The sequence shown here is derived from an EMBL/GenBank/DDBJ whole genome shotgun (WGS) entry which is preliminary data.</text>
</comment>
<dbReference type="AlphaFoldDB" id="A0ABD3PUD1"/>
<dbReference type="InterPro" id="IPR029071">
    <property type="entry name" value="Ubiquitin-like_domsf"/>
</dbReference>
<dbReference type="Gene3D" id="3.30.1370.110">
    <property type="match status" value="1"/>
</dbReference>
<dbReference type="SUPFAM" id="SSF160443">
    <property type="entry name" value="SMR domain-like"/>
    <property type="match status" value="1"/>
</dbReference>
<dbReference type="InterPro" id="IPR000626">
    <property type="entry name" value="Ubiquitin-like_dom"/>
</dbReference>
<evidence type="ECO:0000313" key="3">
    <source>
        <dbReference type="EMBL" id="KAL3791738.1"/>
    </source>
</evidence>
<organism evidence="3 4">
    <name type="scientific">Cyclotella cryptica</name>
    <dbReference type="NCBI Taxonomy" id="29204"/>
    <lineage>
        <taxon>Eukaryota</taxon>
        <taxon>Sar</taxon>
        <taxon>Stramenopiles</taxon>
        <taxon>Ochrophyta</taxon>
        <taxon>Bacillariophyta</taxon>
        <taxon>Coscinodiscophyceae</taxon>
        <taxon>Thalassiosirophycidae</taxon>
        <taxon>Stephanodiscales</taxon>
        <taxon>Stephanodiscaceae</taxon>
        <taxon>Cyclotella</taxon>
    </lineage>
</organism>
<dbReference type="PROSITE" id="PS50053">
    <property type="entry name" value="UBIQUITIN_2"/>
    <property type="match status" value="1"/>
</dbReference>
<evidence type="ECO:0000259" key="2">
    <source>
        <dbReference type="PROSITE" id="PS50053"/>
    </source>
</evidence>
<dbReference type="Gene3D" id="3.10.20.90">
    <property type="entry name" value="Phosphatidylinositol 3-kinase Catalytic Subunit, Chain A, domain 1"/>
    <property type="match status" value="1"/>
</dbReference>
<dbReference type="EMBL" id="JABMIG020000110">
    <property type="protein sequence ID" value="KAL3791738.1"/>
    <property type="molecule type" value="Genomic_DNA"/>
</dbReference>
<dbReference type="InterPro" id="IPR036063">
    <property type="entry name" value="Smr_dom_sf"/>
</dbReference>
<feature type="domain" description="Ubiquitin-like" evidence="2">
    <location>
        <begin position="242"/>
        <end position="322"/>
    </location>
</feature>
<evidence type="ECO:0000313" key="4">
    <source>
        <dbReference type="Proteomes" id="UP001516023"/>
    </source>
</evidence>
<evidence type="ECO:0000256" key="1">
    <source>
        <dbReference type="SAM" id="MobiDB-lite"/>
    </source>
</evidence>
<dbReference type="SUPFAM" id="SSF54236">
    <property type="entry name" value="Ubiquitin-like"/>
    <property type="match status" value="1"/>
</dbReference>
<reference evidence="3 4" key="1">
    <citation type="journal article" date="2020" name="G3 (Bethesda)">
        <title>Improved Reference Genome for Cyclotella cryptica CCMP332, a Model for Cell Wall Morphogenesis, Salinity Adaptation, and Lipid Production in Diatoms (Bacillariophyta).</title>
        <authorList>
            <person name="Roberts W.R."/>
            <person name="Downey K.M."/>
            <person name="Ruck E.C."/>
            <person name="Traller J.C."/>
            <person name="Alverson A.J."/>
        </authorList>
    </citation>
    <scope>NUCLEOTIDE SEQUENCE [LARGE SCALE GENOMIC DNA]</scope>
    <source>
        <strain evidence="3 4">CCMP332</strain>
    </source>
</reference>
<protein>
    <recommendedName>
        <fullName evidence="2">Ubiquitin-like domain-containing protein</fullName>
    </recommendedName>
</protein>
<accession>A0ABD3PUD1</accession>
<feature type="compositionally biased region" description="Polar residues" evidence="1">
    <location>
        <begin position="356"/>
        <end position="368"/>
    </location>
</feature>
<dbReference type="CDD" id="cd01763">
    <property type="entry name" value="Ubl_SUMO_like"/>
    <property type="match status" value="1"/>
</dbReference>
<feature type="compositionally biased region" description="Basic residues" evidence="1">
    <location>
        <begin position="343"/>
        <end position="354"/>
    </location>
</feature>
<gene>
    <name evidence="3" type="ORF">HJC23_007505</name>
</gene>
<feature type="region of interest" description="Disordered" evidence="1">
    <location>
        <begin position="323"/>
        <end position="368"/>
    </location>
</feature>